<keyword evidence="1" id="KW-0812">Transmembrane</keyword>
<accession>A0ABW5PGY7</accession>
<organism evidence="2 3">
    <name type="scientific">Paenibacillus gansuensis</name>
    <dbReference type="NCBI Taxonomy" id="306542"/>
    <lineage>
        <taxon>Bacteria</taxon>
        <taxon>Bacillati</taxon>
        <taxon>Bacillota</taxon>
        <taxon>Bacilli</taxon>
        <taxon>Bacillales</taxon>
        <taxon>Paenibacillaceae</taxon>
        <taxon>Paenibacillus</taxon>
    </lineage>
</organism>
<gene>
    <name evidence="2" type="ORF">ACFSUF_16640</name>
</gene>
<feature type="transmembrane region" description="Helical" evidence="1">
    <location>
        <begin position="118"/>
        <end position="137"/>
    </location>
</feature>
<evidence type="ECO:0000313" key="3">
    <source>
        <dbReference type="Proteomes" id="UP001597541"/>
    </source>
</evidence>
<sequence length="182" mass="19665">AALPPRAGRAGAPRARAWRLLLAAAASGAAALALLWLLNAVLLPPTAAAQQSHIGRALQLLQEGRLDQIANIILRKLQMNWHLINVSAWSKVLITSLIVIAVIVFRPRGVFRGWQDRYPWYMHGFTANTVGALAVLLVNDSGVVAAATLIVYVAVPMLLLQMDESASTTQRYLPAPPPVEPE</sequence>
<keyword evidence="3" id="KW-1185">Reference proteome</keyword>
<evidence type="ECO:0000256" key="1">
    <source>
        <dbReference type="SAM" id="Phobius"/>
    </source>
</evidence>
<protein>
    <submittedName>
        <fullName evidence="2">Uncharacterized protein</fullName>
    </submittedName>
</protein>
<name>A0ABW5PGY7_9BACL</name>
<reference evidence="3" key="1">
    <citation type="journal article" date="2019" name="Int. J. Syst. Evol. Microbiol.">
        <title>The Global Catalogue of Microorganisms (GCM) 10K type strain sequencing project: providing services to taxonomists for standard genome sequencing and annotation.</title>
        <authorList>
            <consortium name="The Broad Institute Genomics Platform"/>
            <consortium name="The Broad Institute Genome Sequencing Center for Infectious Disease"/>
            <person name="Wu L."/>
            <person name="Ma J."/>
        </authorList>
    </citation>
    <scope>NUCLEOTIDE SEQUENCE [LARGE SCALE GENOMIC DNA]</scope>
    <source>
        <strain evidence="3">KCTC 3950</strain>
    </source>
</reference>
<dbReference type="EMBL" id="JBHUME010000010">
    <property type="protein sequence ID" value="MFD2614035.1"/>
    <property type="molecule type" value="Genomic_DNA"/>
</dbReference>
<keyword evidence="1" id="KW-1133">Transmembrane helix</keyword>
<feature type="transmembrane region" description="Helical" evidence="1">
    <location>
        <begin position="143"/>
        <end position="162"/>
    </location>
</feature>
<evidence type="ECO:0000313" key="2">
    <source>
        <dbReference type="EMBL" id="MFD2614035.1"/>
    </source>
</evidence>
<dbReference type="Proteomes" id="UP001597541">
    <property type="component" value="Unassembled WGS sequence"/>
</dbReference>
<comment type="caution">
    <text evidence="2">The sequence shown here is derived from an EMBL/GenBank/DDBJ whole genome shotgun (WGS) entry which is preliminary data.</text>
</comment>
<feature type="transmembrane region" description="Helical" evidence="1">
    <location>
        <begin position="88"/>
        <end position="106"/>
    </location>
</feature>
<feature type="non-terminal residue" evidence="2">
    <location>
        <position position="1"/>
    </location>
</feature>
<proteinExistence type="predicted"/>
<keyword evidence="1" id="KW-0472">Membrane</keyword>